<dbReference type="CDD" id="cd00085">
    <property type="entry name" value="HNHc"/>
    <property type="match status" value="1"/>
</dbReference>
<proteinExistence type="predicted"/>
<name>A0ABP4YG84_9MICO</name>
<evidence type="ECO:0000256" key="1">
    <source>
        <dbReference type="SAM" id="MobiDB-lite"/>
    </source>
</evidence>
<reference evidence="4" key="1">
    <citation type="journal article" date="2019" name="Int. J. Syst. Evol. Microbiol.">
        <title>The Global Catalogue of Microorganisms (GCM) 10K type strain sequencing project: providing services to taxonomists for standard genome sequencing and annotation.</title>
        <authorList>
            <consortium name="The Broad Institute Genomics Platform"/>
            <consortium name="The Broad Institute Genome Sequencing Center for Infectious Disease"/>
            <person name="Wu L."/>
            <person name="Ma J."/>
        </authorList>
    </citation>
    <scope>NUCLEOTIDE SEQUENCE [LARGE SCALE GENOMIC DNA]</scope>
    <source>
        <strain evidence="4">JCM 14322</strain>
    </source>
</reference>
<dbReference type="EMBL" id="BAAANJ010000006">
    <property type="protein sequence ID" value="GAA1811164.1"/>
    <property type="molecule type" value="Genomic_DNA"/>
</dbReference>
<feature type="region of interest" description="Disordered" evidence="1">
    <location>
        <begin position="40"/>
        <end position="60"/>
    </location>
</feature>
<protein>
    <recommendedName>
        <fullName evidence="2">HNH nuclease domain-containing protein</fullName>
    </recommendedName>
</protein>
<accession>A0ABP4YG84</accession>
<sequence>MEDSFDADVDWDASFDALVASIEAGDGDLTVAGWFGGESDEWPTSHLSQPPIESQPPRGSLPARERLASLLFDAEAAQFTANRAMADQLEAIDLAVDLARRMPRLYLQPSALGGSGTEELAVRAVVADVAARLRLSEATVRTQAHLAASLRQHLPQLWQRCVSGVVPYADMRSAVDQLMGLRDDPEVRAEFDAGVARIAGTMTPARFRAAARALRARLERESLTARHARALAERRVVFEPVDDGMTWVSMFVDSVDAARIKARLNSTARHVSRHQGEQRTRDQVRADLAVAWLAGDGTPTAAKVDVIVTVPLLTVTGADDAPAHLDGHGPIDPATARQLFADSPSFLRVAVDPITSAPLDLDRTRYRPTKAQRRWLALRFGTCARAGCGRLAVDSDIDHLLDWFLGGRTNEGNLVPLCHHHHRLKHVTKFRVKRTDPGTVQWTSPTGHTAGNDPPPF</sequence>
<dbReference type="InterPro" id="IPR003615">
    <property type="entry name" value="HNH_nuc"/>
</dbReference>
<dbReference type="Pfam" id="PF02720">
    <property type="entry name" value="DUF222"/>
    <property type="match status" value="1"/>
</dbReference>
<dbReference type="Proteomes" id="UP001500002">
    <property type="component" value="Unassembled WGS sequence"/>
</dbReference>
<comment type="caution">
    <text evidence="3">The sequence shown here is derived from an EMBL/GenBank/DDBJ whole genome shotgun (WGS) entry which is preliminary data.</text>
</comment>
<feature type="region of interest" description="Disordered" evidence="1">
    <location>
        <begin position="435"/>
        <end position="457"/>
    </location>
</feature>
<evidence type="ECO:0000259" key="2">
    <source>
        <dbReference type="SMART" id="SM00507"/>
    </source>
</evidence>
<gene>
    <name evidence="3" type="ORF">GCM10009749_20210</name>
</gene>
<dbReference type="InterPro" id="IPR003870">
    <property type="entry name" value="DUF222"/>
</dbReference>
<dbReference type="RefSeq" id="WP_344295843.1">
    <property type="nucleotide sequence ID" value="NZ_BAAANJ010000006.1"/>
</dbReference>
<evidence type="ECO:0000313" key="4">
    <source>
        <dbReference type="Proteomes" id="UP001500002"/>
    </source>
</evidence>
<feature type="compositionally biased region" description="Polar residues" evidence="1">
    <location>
        <begin position="438"/>
        <end position="449"/>
    </location>
</feature>
<feature type="domain" description="HNH nuclease" evidence="2">
    <location>
        <begin position="371"/>
        <end position="423"/>
    </location>
</feature>
<dbReference type="SMART" id="SM00507">
    <property type="entry name" value="HNHc"/>
    <property type="match status" value="1"/>
</dbReference>
<organism evidence="3 4">
    <name type="scientific">Agromyces neolithicus</name>
    <dbReference type="NCBI Taxonomy" id="269420"/>
    <lineage>
        <taxon>Bacteria</taxon>
        <taxon>Bacillati</taxon>
        <taxon>Actinomycetota</taxon>
        <taxon>Actinomycetes</taxon>
        <taxon>Micrococcales</taxon>
        <taxon>Microbacteriaceae</taxon>
        <taxon>Agromyces</taxon>
    </lineage>
</organism>
<evidence type="ECO:0000313" key="3">
    <source>
        <dbReference type="EMBL" id="GAA1811164.1"/>
    </source>
</evidence>
<dbReference type="Gene3D" id="1.10.30.50">
    <property type="match status" value="1"/>
</dbReference>
<keyword evidence="4" id="KW-1185">Reference proteome</keyword>